<protein>
    <submittedName>
        <fullName evidence="8">Transporter, major facilitator family protein</fullName>
    </submittedName>
</protein>
<feature type="transmembrane region" description="Helical" evidence="6">
    <location>
        <begin position="43"/>
        <end position="61"/>
    </location>
</feature>
<organism evidence="8 9">
    <name type="scientific">Bordetella hinzii OH87 BAL007II</name>
    <dbReference type="NCBI Taxonomy" id="1331262"/>
    <lineage>
        <taxon>Bacteria</taxon>
        <taxon>Pseudomonadati</taxon>
        <taxon>Pseudomonadota</taxon>
        <taxon>Betaproteobacteria</taxon>
        <taxon>Burkholderiales</taxon>
        <taxon>Alcaligenaceae</taxon>
        <taxon>Bordetella</taxon>
    </lineage>
</organism>
<dbReference type="SUPFAM" id="SSF103473">
    <property type="entry name" value="MFS general substrate transporter"/>
    <property type="match status" value="1"/>
</dbReference>
<feature type="domain" description="Major facilitator superfamily (MFS) profile" evidence="7">
    <location>
        <begin position="7"/>
        <end position="384"/>
    </location>
</feature>
<dbReference type="RefSeq" id="WP_032961121.1">
    <property type="nucleotide sequence ID" value="NZ_JHEM01000002.1"/>
</dbReference>
<reference evidence="8 9" key="1">
    <citation type="submission" date="2014-03" db="EMBL/GenBank/DDBJ databases">
        <title>Genome sequence of Bordetella hinzii.</title>
        <authorList>
            <person name="Register K."/>
            <person name="Harvill E."/>
            <person name="Goodfield L.L."/>
            <person name="Ivanov Y.V."/>
            <person name="Meyer J.A."/>
            <person name="Muse S.J."/>
            <person name="Jacobs N."/>
            <person name="Bendor L."/>
            <person name="Smallridge W.E."/>
            <person name="Brinkac L.M."/>
            <person name="Sanka R."/>
            <person name="Kim M."/>
            <person name="Losada L."/>
        </authorList>
    </citation>
    <scope>NUCLEOTIDE SEQUENCE [LARGE SCALE GENOMIC DNA]</scope>
    <source>
        <strain evidence="8 9">OH87 BAL007II</strain>
    </source>
</reference>
<keyword evidence="4 6" id="KW-1133">Transmembrane helix</keyword>
<feature type="transmembrane region" description="Helical" evidence="6">
    <location>
        <begin position="302"/>
        <end position="322"/>
    </location>
</feature>
<feature type="transmembrane region" description="Helical" evidence="6">
    <location>
        <begin position="361"/>
        <end position="380"/>
    </location>
</feature>
<keyword evidence="5 6" id="KW-0472">Membrane</keyword>
<evidence type="ECO:0000256" key="3">
    <source>
        <dbReference type="ARBA" id="ARBA00022692"/>
    </source>
</evidence>
<evidence type="ECO:0000256" key="6">
    <source>
        <dbReference type="SAM" id="Phobius"/>
    </source>
</evidence>
<feature type="transmembrane region" description="Helical" evidence="6">
    <location>
        <begin position="237"/>
        <end position="257"/>
    </location>
</feature>
<evidence type="ECO:0000256" key="1">
    <source>
        <dbReference type="ARBA" id="ARBA00004141"/>
    </source>
</evidence>
<feature type="transmembrane region" description="Helical" evidence="6">
    <location>
        <begin position="73"/>
        <end position="92"/>
    </location>
</feature>
<feature type="transmembrane region" description="Helical" evidence="6">
    <location>
        <begin position="203"/>
        <end position="225"/>
    </location>
</feature>
<feature type="transmembrane region" description="Helical" evidence="6">
    <location>
        <begin position="140"/>
        <end position="159"/>
    </location>
</feature>
<sequence length="392" mass="40014">MSRRTATFFLLIVCAMLSLAGTDLVLPAVPELPRLFGSSEAAAQLVLAAYVGGCGLGLLLFGRLADHIDRKPLLLISLAAFALASLACAHAPGIGTLIALRLVQGAAAAAAPVLGPGIIRQLFSDRGAVRAIGFLGSTESLVPALAPIAGAALLARYGWQSSFELLAALALAALALLALIGLPPQPRAVRARGNYRALLASPVFMRYALSHAMTLGGLITFVFGAPVVIIESMGGRLADFIVMQVINVAGFIIAANLSARAAERHGAEAIILAGTLLSAASGLALAAYGLAGGRDAGMLPWLFTPMAIGLGLRGPIGFYRGIVAASDNNARGSALIIFFIFLMSTLGTVIAAPFITLGLGALAVVASAIHLLSVALLLWLPAMDPTAPENGS</sequence>
<keyword evidence="3 6" id="KW-0812">Transmembrane</keyword>
<evidence type="ECO:0000256" key="5">
    <source>
        <dbReference type="ARBA" id="ARBA00023136"/>
    </source>
</evidence>
<dbReference type="InterPro" id="IPR020846">
    <property type="entry name" value="MFS_dom"/>
</dbReference>
<keyword evidence="2" id="KW-0813">Transport</keyword>
<evidence type="ECO:0000256" key="4">
    <source>
        <dbReference type="ARBA" id="ARBA00022989"/>
    </source>
</evidence>
<feature type="transmembrane region" description="Helical" evidence="6">
    <location>
        <begin position="334"/>
        <end position="355"/>
    </location>
</feature>
<dbReference type="PANTHER" id="PTHR42718:SF9">
    <property type="entry name" value="MAJOR FACILITATOR SUPERFAMILY MULTIDRUG TRANSPORTER MFSC"/>
    <property type="match status" value="1"/>
</dbReference>
<accession>A0ABR4R8V7</accession>
<dbReference type="EMBL" id="JHEM01000002">
    <property type="protein sequence ID" value="KCB26195.1"/>
    <property type="molecule type" value="Genomic_DNA"/>
</dbReference>
<proteinExistence type="predicted"/>
<feature type="transmembrane region" description="Helical" evidence="6">
    <location>
        <begin position="165"/>
        <end position="182"/>
    </location>
</feature>
<dbReference type="InterPro" id="IPR011701">
    <property type="entry name" value="MFS"/>
</dbReference>
<dbReference type="PANTHER" id="PTHR42718">
    <property type="entry name" value="MAJOR FACILITATOR SUPERFAMILY MULTIDRUG TRANSPORTER MFSC"/>
    <property type="match status" value="1"/>
</dbReference>
<dbReference type="PROSITE" id="PS50850">
    <property type="entry name" value="MFS"/>
    <property type="match status" value="1"/>
</dbReference>
<feature type="transmembrane region" description="Helical" evidence="6">
    <location>
        <begin position="269"/>
        <end position="290"/>
    </location>
</feature>
<dbReference type="Gene3D" id="1.20.1720.10">
    <property type="entry name" value="Multidrug resistance protein D"/>
    <property type="match status" value="1"/>
</dbReference>
<evidence type="ECO:0000313" key="8">
    <source>
        <dbReference type="EMBL" id="KCB26195.1"/>
    </source>
</evidence>
<feature type="transmembrane region" description="Helical" evidence="6">
    <location>
        <begin position="98"/>
        <end position="119"/>
    </location>
</feature>
<comment type="caution">
    <text evidence="8">The sequence shown here is derived from an EMBL/GenBank/DDBJ whole genome shotgun (WGS) entry which is preliminary data.</text>
</comment>
<evidence type="ECO:0000259" key="7">
    <source>
        <dbReference type="PROSITE" id="PS50850"/>
    </source>
</evidence>
<dbReference type="InterPro" id="IPR036259">
    <property type="entry name" value="MFS_trans_sf"/>
</dbReference>
<name>A0ABR4R8V7_9BORD</name>
<evidence type="ECO:0000256" key="2">
    <source>
        <dbReference type="ARBA" id="ARBA00022448"/>
    </source>
</evidence>
<keyword evidence="9" id="KW-1185">Reference proteome</keyword>
<dbReference type="Pfam" id="PF07690">
    <property type="entry name" value="MFS_1"/>
    <property type="match status" value="1"/>
</dbReference>
<comment type="subcellular location">
    <subcellularLocation>
        <location evidence="1">Membrane</location>
        <topology evidence="1">Multi-pass membrane protein</topology>
    </subcellularLocation>
</comment>
<evidence type="ECO:0000313" key="9">
    <source>
        <dbReference type="Proteomes" id="UP000025748"/>
    </source>
</evidence>
<gene>
    <name evidence="8" type="ORF">L544_3503</name>
</gene>
<dbReference type="Proteomes" id="UP000025748">
    <property type="component" value="Unassembled WGS sequence"/>
</dbReference>